<dbReference type="InterPro" id="IPR003594">
    <property type="entry name" value="HATPase_dom"/>
</dbReference>
<keyword evidence="5 10" id="KW-0808">Transferase</keyword>
<dbReference type="SUPFAM" id="SSF47384">
    <property type="entry name" value="Homodimeric domain of signal transducing histidine kinase"/>
    <property type="match status" value="1"/>
</dbReference>
<dbReference type="CDD" id="cd00082">
    <property type="entry name" value="HisKA"/>
    <property type="match status" value="1"/>
</dbReference>
<keyword evidence="8" id="KW-0812">Transmembrane</keyword>
<keyword evidence="6 10" id="KW-0418">Kinase</keyword>
<name>A0A174FYW9_9CLOT</name>
<dbReference type="AlphaFoldDB" id="A0A174FYW9"/>
<dbReference type="SMART" id="SM00388">
    <property type="entry name" value="HisKA"/>
    <property type="match status" value="1"/>
</dbReference>
<dbReference type="RefSeq" id="WP_055277349.1">
    <property type="nucleotide sequence ID" value="NZ_CYZV01000030.1"/>
</dbReference>
<keyword evidence="4" id="KW-0597">Phosphoprotein</keyword>
<dbReference type="InterPro" id="IPR050351">
    <property type="entry name" value="BphY/WalK/GraS-like"/>
</dbReference>
<keyword evidence="8" id="KW-0472">Membrane</keyword>
<protein>
    <recommendedName>
        <fullName evidence="3">histidine kinase</fullName>
        <ecNumber evidence="3">2.7.13.3</ecNumber>
    </recommendedName>
</protein>
<organism evidence="10 11">
    <name type="scientific">Clostridium disporicum</name>
    <dbReference type="NCBI Taxonomy" id="84024"/>
    <lineage>
        <taxon>Bacteria</taxon>
        <taxon>Bacillati</taxon>
        <taxon>Bacillota</taxon>
        <taxon>Clostridia</taxon>
        <taxon>Eubacteriales</taxon>
        <taxon>Clostridiaceae</taxon>
        <taxon>Clostridium</taxon>
    </lineage>
</organism>
<evidence type="ECO:0000256" key="8">
    <source>
        <dbReference type="SAM" id="Phobius"/>
    </source>
</evidence>
<dbReference type="GO" id="GO:0004721">
    <property type="term" value="F:phosphoprotein phosphatase activity"/>
    <property type="evidence" value="ECO:0007669"/>
    <property type="project" value="TreeGrafter"/>
</dbReference>
<dbReference type="Pfam" id="PF00512">
    <property type="entry name" value="HisKA"/>
    <property type="match status" value="1"/>
</dbReference>
<keyword evidence="7" id="KW-0902">Two-component regulatory system</keyword>
<gene>
    <name evidence="10" type="primary">phoR_12</name>
    <name evidence="10" type="ORF">ERS852470_02681</name>
</gene>
<dbReference type="EMBL" id="CYZV01000030">
    <property type="protein sequence ID" value="CUO55423.1"/>
    <property type="molecule type" value="Genomic_DNA"/>
</dbReference>
<evidence type="ECO:0000256" key="6">
    <source>
        <dbReference type="ARBA" id="ARBA00022777"/>
    </source>
</evidence>
<evidence type="ECO:0000256" key="1">
    <source>
        <dbReference type="ARBA" id="ARBA00000085"/>
    </source>
</evidence>
<dbReference type="EC" id="2.7.13.3" evidence="3"/>
<keyword evidence="8" id="KW-1133">Transmembrane helix</keyword>
<comment type="catalytic activity">
    <reaction evidence="1">
        <text>ATP + protein L-histidine = ADP + protein N-phospho-L-histidine.</text>
        <dbReference type="EC" id="2.7.13.3"/>
    </reaction>
</comment>
<feature type="domain" description="Histidine kinase" evidence="9">
    <location>
        <begin position="211"/>
        <end position="417"/>
    </location>
</feature>
<evidence type="ECO:0000256" key="3">
    <source>
        <dbReference type="ARBA" id="ARBA00012438"/>
    </source>
</evidence>
<dbReference type="Gene3D" id="1.10.287.130">
    <property type="match status" value="1"/>
</dbReference>
<feature type="transmembrane region" description="Helical" evidence="8">
    <location>
        <begin position="166"/>
        <end position="190"/>
    </location>
</feature>
<evidence type="ECO:0000259" key="9">
    <source>
        <dbReference type="PROSITE" id="PS50109"/>
    </source>
</evidence>
<evidence type="ECO:0000256" key="5">
    <source>
        <dbReference type="ARBA" id="ARBA00022679"/>
    </source>
</evidence>
<sequence length="417" mass="48129">MIKKLRKKFIMVTAMALLGVIAILMTSINVIYIFKSEKNLNHILNIIIENGGRLSITDKGFIHKKELSDTMTNHNFWGGKYSGNREIAFTTRFCVIDLDVNKQIINIYSDKISAISDDEIKEYTEKILKKNKLSGWINEYKYKLSESNDGYMLVILDGSMAKQSNWSIFTTSILVSTISYLIVLFIIALFSKRAIKPIAESYEKQKQFITDASHELKTPLTIISANSEILEITYGNDEWIEGIEKQAERMRDLVNNLVVLTKMDEEKQTIIYKEFNFSDAVYDTTMAFEGLCKKNKKKLHIDIDSDISMKGDESEFRKLISILLDNAVKYCDENGNIYVRLKKEKHIVMSVRNSYKDVSNIELNRLFDRFYRVDKARTRNGSYGLGLAIAQAIIDRHKGKIKVMNIDDKMIEFEVKL</sequence>
<dbReference type="Gene3D" id="3.30.565.10">
    <property type="entry name" value="Histidine kinase-like ATPase, C-terminal domain"/>
    <property type="match status" value="1"/>
</dbReference>
<dbReference type="InterPro" id="IPR005467">
    <property type="entry name" value="His_kinase_dom"/>
</dbReference>
<dbReference type="SMART" id="SM00387">
    <property type="entry name" value="HATPase_c"/>
    <property type="match status" value="1"/>
</dbReference>
<dbReference type="PANTHER" id="PTHR45453:SF1">
    <property type="entry name" value="PHOSPHATE REGULON SENSOR PROTEIN PHOR"/>
    <property type="match status" value="1"/>
</dbReference>
<dbReference type="InterPro" id="IPR036097">
    <property type="entry name" value="HisK_dim/P_sf"/>
</dbReference>
<dbReference type="GO" id="GO:0000155">
    <property type="term" value="F:phosphorelay sensor kinase activity"/>
    <property type="evidence" value="ECO:0007669"/>
    <property type="project" value="InterPro"/>
</dbReference>
<dbReference type="SUPFAM" id="SSF55874">
    <property type="entry name" value="ATPase domain of HSP90 chaperone/DNA topoisomerase II/histidine kinase"/>
    <property type="match status" value="1"/>
</dbReference>
<dbReference type="PANTHER" id="PTHR45453">
    <property type="entry name" value="PHOSPHATE REGULON SENSOR PROTEIN PHOR"/>
    <property type="match status" value="1"/>
</dbReference>
<dbReference type="GO" id="GO:0005886">
    <property type="term" value="C:plasma membrane"/>
    <property type="evidence" value="ECO:0007669"/>
    <property type="project" value="TreeGrafter"/>
</dbReference>
<evidence type="ECO:0000256" key="7">
    <source>
        <dbReference type="ARBA" id="ARBA00023012"/>
    </source>
</evidence>
<evidence type="ECO:0000313" key="10">
    <source>
        <dbReference type="EMBL" id="CUO55423.1"/>
    </source>
</evidence>
<dbReference type="InterPro" id="IPR036890">
    <property type="entry name" value="HATPase_C_sf"/>
</dbReference>
<evidence type="ECO:0000313" key="11">
    <source>
        <dbReference type="Proteomes" id="UP000095558"/>
    </source>
</evidence>
<dbReference type="GO" id="GO:0016036">
    <property type="term" value="P:cellular response to phosphate starvation"/>
    <property type="evidence" value="ECO:0007669"/>
    <property type="project" value="TreeGrafter"/>
</dbReference>
<proteinExistence type="predicted"/>
<evidence type="ECO:0000256" key="2">
    <source>
        <dbReference type="ARBA" id="ARBA00004370"/>
    </source>
</evidence>
<dbReference type="PROSITE" id="PS50109">
    <property type="entry name" value="HIS_KIN"/>
    <property type="match status" value="1"/>
</dbReference>
<feature type="transmembrane region" description="Helical" evidence="8">
    <location>
        <begin position="12"/>
        <end position="34"/>
    </location>
</feature>
<comment type="subcellular location">
    <subcellularLocation>
        <location evidence="2">Membrane</location>
    </subcellularLocation>
</comment>
<dbReference type="InterPro" id="IPR003661">
    <property type="entry name" value="HisK_dim/P_dom"/>
</dbReference>
<dbReference type="Pfam" id="PF02518">
    <property type="entry name" value="HATPase_c"/>
    <property type="match status" value="1"/>
</dbReference>
<dbReference type="Proteomes" id="UP000095558">
    <property type="component" value="Unassembled WGS sequence"/>
</dbReference>
<reference evidence="10 11" key="1">
    <citation type="submission" date="2015-09" db="EMBL/GenBank/DDBJ databases">
        <authorList>
            <consortium name="Pathogen Informatics"/>
        </authorList>
    </citation>
    <scope>NUCLEOTIDE SEQUENCE [LARGE SCALE GENOMIC DNA]</scope>
    <source>
        <strain evidence="10 11">2789STDY5834855</strain>
    </source>
</reference>
<evidence type="ECO:0000256" key="4">
    <source>
        <dbReference type="ARBA" id="ARBA00022553"/>
    </source>
</evidence>
<accession>A0A174FYW9</accession>